<sequence>MLIKNRQVPLRMKMDEALLRRLPANHYKRKIIEEDFAKRKAGYDGEQAIDYFINRLPSHIFHIFHDLRLNVNSHYFQIDTLLLSQYFTIIIEIKNIVGTLYFDTISKQFIRKLEDREEGFRDPIIQVKEQKELLNEWFEVRGLSSFPIETLIGISNPSTIVTASKNSHHIYKKVLHFEHLKDRIFELMDQHKRSRITNRELLEIGNSLQHEHAPLVQDVTKIYGIESTEVGKGVYCNVCTQLSMVRGHGRWKCLKCGKTCRTGHIQAIQDYLLLVDRFITNKDCRSFLKLKDPAAASRILKSTGLPWKGGYKDRRYFLPEMLK</sequence>
<evidence type="ECO:0000259" key="1">
    <source>
        <dbReference type="PROSITE" id="PS50965"/>
    </source>
</evidence>
<protein>
    <submittedName>
        <fullName evidence="2">NERD domain-containing protein</fullName>
    </submittedName>
</protein>
<proteinExistence type="predicted"/>
<accession>A0A516KEQ3</accession>
<gene>
    <name evidence="2" type="ORF">FN924_06765</name>
</gene>
<name>A0A516KEQ3_9BACI</name>
<dbReference type="OrthoDB" id="569879at2"/>
<feature type="domain" description="NERD" evidence="1">
    <location>
        <begin position="41"/>
        <end position="157"/>
    </location>
</feature>
<dbReference type="Pfam" id="PF08378">
    <property type="entry name" value="NERD"/>
    <property type="match status" value="1"/>
</dbReference>
<dbReference type="InterPro" id="IPR011528">
    <property type="entry name" value="NERD"/>
</dbReference>
<dbReference type="Proteomes" id="UP000315215">
    <property type="component" value="Chromosome"/>
</dbReference>
<dbReference type="KEGG" id="aqt:FN924_06765"/>
<keyword evidence="3" id="KW-1185">Reference proteome</keyword>
<dbReference type="PROSITE" id="PS50965">
    <property type="entry name" value="NERD"/>
    <property type="match status" value="1"/>
</dbReference>
<organism evidence="2 3">
    <name type="scientific">Radiobacillus deserti</name>
    <dbReference type="NCBI Taxonomy" id="2594883"/>
    <lineage>
        <taxon>Bacteria</taxon>
        <taxon>Bacillati</taxon>
        <taxon>Bacillota</taxon>
        <taxon>Bacilli</taxon>
        <taxon>Bacillales</taxon>
        <taxon>Bacillaceae</taxon>
        <taxon>Radiobacillus</taxon>
    </lineage>
</organism>
<dbReference type="AlphaFoldDB" id="A0A516KEQ3"/>
<evidence type="ECO:0000313" key="2">
    <source>
        <dbReference type="EMBL" id="QDP39892.1"/>
    </source>
</evidence>
<dbReference type="RefSeq" id="WP_143892933.1">
    <property type="nucleotide sequence ID" value="NZ_CP041666.1"/>
</dbReference>
<evidence type="ECO:0000313" key="3">
    <source>
        <dbReference type="Proteomes" id="UP000315215"/>
    </source>
</evidence>
<dbReference type="EMBL" id="CP041666">
    <property type="protein sequence ID" value="QDP39892.1"/>
    <property type="molecule type" value="Genomic_DNA"/>
</dbReference>
<reference evidence="2 3" key="1">
    <citation type="submission" date="2019-07" db="EMBL/GenBank/DDBJ databases">
        <authorList>
            <person name="Li J."/>
        </authorList>
    </citation>
    <scope>NUCLEOTIDE SEQUENCE [LARGE SCALE GENOMIC DNA]</scope>
    <source>
        <strain evidence="2 3">TKL69</strain>
    </source>
</reference>